<keyword evidence="9 10" id="KW-0170">Cobalt</keyword>
<evidence type="ECO:0000256" key="1">
    <source>
        <dbReference type="ARBA" id="ARBA00022426"/>
    </source>
</evidence>
<organism evidence="11 13">
    <name type="scientific">Halobacterium salinarum (strain ATCC 33171 / DSM 3754 / JCM 8978 / NBRC 102687 / NCIMB 764 / 91-R6)</name>
    <dbReference type="NCBI Taxonomy" id="2597657"/>
    <lineage>
        <taxon>Archaea</taxon>
        <taxon>Methanobacteriati</taxon>
        <taxon>Methanobacteriota</taxon>
        <taxon>Stenosarchaea group</taxon>
        <taxon>Halobacteria</taxon>
        <taxon>Halobacteriales</taxon>
        <taxon>Halobacteriaceae</taxon>
        <taxon>Halobacterium</taxon>
    </lineage>
</organism>
<keyword evidence="2 10" id="KW-0813">Transport</keyword>
<evidence type="ECO:0000313" key="11">
    <source>
        <dbReference type="EMBL" id="QCC45351.1"/>
    </source>
</evidence>
<keyword evidence="6 10" id="KW-1133">Transmembrane helix</keyword>
<comment type="function">
    <text evidence="10">Part of the energy-coupling factor (ECF) transporter complex CbiMNOQ involved in cobalt import.</text>
</comment>
<evidence type="ECO:0000313" key="13">
    <source>
        <dbReference type="Proteomes" id="UP000296216"/>
    </source>
</evidence>
<comment type="pathway">
    <text evidence="10">Cofactor biosynthesis; adenosylcobalamin biosynthesis.</text>
</comment>
<feature type="transmembrane region" description="Helical" evidence="10">
    <location>
        <begin position="61"/>
        <end position="79"/>
    </location>
</feature>
<evidence type="ECO:0000256" key="4">
    <source>
        <dbReference type="ARBA" id="ARBA00022573"/>
    </source>
</evidence>
<keyword evidence="5 10" id="KW-0812">Transmembrane</keyword>
<evidence type="ECO:0000313" key="12">
    <source>
        <dbReference type="EMBL" id="TYO81622.1"/>
    </source>
</evidence>
<dbReference type="GO" id="GO:0005886">
    <property type="term" value="C:plasma membrane"/>
    <property type="evidence" value="ECO:0007669"/>
    <property type="project" value="UniProtKB-SubCell"/>
</dbReference>
<accession>A0A4D6GV21</accession>
<dbReference type="NCBIfam" id="NF002780">
    <property type="entry name" value="PRK02898.1"/>
    <property type="match status" value="1"/>
</dbReference>
<evidence type="ECO:0000256" key="8">
    <source>
        <dbReference type="ARBA" id="ARBA00023136"/>
    </source>
</evidence>
<evidence type="ECO:0000256" key="5">
    <source>
        <dbReference type="ARBA" id="ARBA00022692"/>
    </source>
</evidence>
<evidence type="ECO:0000256" key="7">
    <source>
        <dbReference type="ARBA" id="ARBA00023065"/>
    </source>
</evidence>
<dbReference type="RefSeq" id="WP_010903190.1">
    <property type="nucleotide sequence ID" value="NZ_VRYN01000001.1"/>
</dbReference>
<dbReference type="HAMAP" id="MF_00330">
    <property type="entry name" value="CbiN"/>
    <property type="match status" value="1"/>
</dbReference>
<name>A0A4D6GV21_HALS9</name>
<dbReference type="UniPathway" id="UPA00148"/>
<keyword evidence="8 10" id="KW-0472">Membrane</keyword>
<evidence type="ECO:0000256" key="9">
    <source>
        <dbReference type="ARBA" id="ARBA00023285"/>
    </source>
</evidence>
<dbReference type="Pfam" id="PF02553">
    <property type="entry name" value="CbiN"/>
    <property type="match status" value="1"/>
</dbReference>
<sequence>MNRWLAAGGILLGALVVFSFVSAGAWGGADGVAGDTITTINPSYEPWFQSLWTPPSGEIESLLFSIQAAVGGIIIGYYLGRDRPRGQSQDMGSDLP</sequence>
<dbReference type="PANTHER" id="PTHR38662:SF1">
    <property type="entry name" value="COBALT TRANSPORT PROTEIN CBIN"/>
    <property type="match status" value="1"/>
</dbReference>
<keyword evidence="3 10" id="KW-1003">Cell membrane</keyword>
<reference evidence="11" key="3">
    <citation type="journal article" name="MicrobiologyOpen">
        <title>Whole-genome comparison between the type strain of Halobacterium salinarum (DSM 3754(T)) and the laboratory strains R1 and NRC-1.</title>
        <authorList>
            <person name="Pfeiffer F."/>
            <person name="Losensky G."/>
            <person name="Marchfelder A."/>
            <person name="Habermann B."/>
            <person name="Dyall-Smith M."/>
        </authorList>
    </citation>
    <scope>NUCLEOTIDE SEQUENCE</scope>
    <source>
        <strain evidence="11">91-R6</strain>
    </source>
</reference>
<dbReference type="EMBL" id="VRYN01000001">
    <property type="protein sequence ID" value="TYO81622.1"/>
    <property type="molecule type" value="Genomic_DNA"/>
</dbReference>
<keyword evidence="4 10" id="KW-0169">Cobalamin biosynthesis</keyword>
<dbReference type="AlphaFoldDB" id="A0A4D6GV21"/>
<evidence type="ECO:0000313" key="14">
    <source>
        <dbReference type="Proteomes" id="UP000323075"/>
    </source>
</evidence>
<gene>
    <name evidence="10 11" type="primary">cbiN</name>
    <name evidence="12" type="ORF">APQ99_00127</name>
    <name evidence="11" type="ORF">HBSAL_08515</name>
</gene>
<dbReference type="GO" id="GO:0009236">
    <property type="term" value="P:cobalamin biosynthetic process"/>
    <property type="evidence" value="ECO:0007669"/>
    <property type="project" value="UniProtKB-UniRule"/>
</dbReference>
<keyword evidence="7 10" id="KW-0406">Ion transport</keyword>
<evidence type="ECO:0000256" key="10">
    <source>
        <dbReference type="HAMAP-Rule" id="MF_00330"/>
    </source>
</evidence>
<dbReference type="InterPro" id="IPR003705">
    <property type="entry name" value="CbiN"/>
</dbReference>
<comment type="similarity">
    <text evidence="10">Belongs to the CbiN family.</text>
</comment>
<keyword evidence="1 10" id="KW-0171">Cobalt transport</keyword>
<comment type="subunit">
    <text evidence="10">Forms an energy-coupling factor (ECF) transporter complex composed of an ATP-binding protein (A component, CbiO), a transmembrane protein (T component, CbiQ) and 2 possible substrate-capture proteins (S components, CbiM and CbiN) of unknown stoichimetry.</text>
</comment>
<dbReference type="Proteomes" id="UP000296216">
    <property type="component" value="Chromosome"/>
</dbReference>
<dbReference type="Proteomes" id="UP000323075">
    <property type="component" value="Unassembled WGS sequence"/>
</dbReference>
<evidence type="ECO:0000256" key="2">
    <source>
        <dbReference type="ARBA" id="ARBA00022448"/>
    </source>
</evidence>
<evidence type="ECO:0000256" key="6">
    <source>
        <dbReference type="ARBA" id="ARBA00022989"/>
    </source>
</evidence>
<protein>
    <recommendedName>
        <fullName evidence="10">Cobalt transport protein CbiN</fullName>
    </recommendedName>
    <alternativeName>
        <fullName evidence="10">Energy-coupling factor transporter probable substrate-capture protein CbiN</fullName>
        <shortName evidence="10">ECF transporter S component CbiN</shortName>
    </alternativeName>
</protein>
<comment type="subcellular location">
    <subcellularLocation>
        <location evidence="10">Cell membrane</location>
        <topology evidence="10">Multi-pass membrane protein</topology>
    </subcellularLocation>
</comment>
<dbReference type="GeneID" id="68694306"/>
<reference evidence="11 13" key="1">
    <citation type="journal article" date="2019" name="Microbiol. Resour. Announc.">
        <title>The Genome Sequence of the Halobacterium salinarum Type Strain Is Closely Related to That of Laboratory Strains NRC-1 and R1.</title>
        <authorList>
            <person name="Pfeiffer F."/>
            <person name="Marchfelder A."/>
            <person name="Habermann B."/>
            <person name="Dyall-Smith M.L."/>
        </authorList>
    </citation>
    <scope>NUCLEOTIDE SEQUENCE [LARGE SCALE GENOMIC DNA]</scope>
    <source>
        <strain evidence="11">91-R6</strain>
        <strain evidence="13">ATCC 33171 / DSM 3754 / JCM 8978 / NBRC 102687 / NCIMB 764 / 91-R6</strain>
    </source>
</reference>
<reference evidence="12 14" key="2">
    <citation type="submission" date="2019-07" db="EMBL/GenBank/DDBJ databases">
        <title>Genomic Encyclopedia of Archaeal and Bacterial Type Strains, Phase II (KMG-II): from individual species to whole genera.</title>
        <authorList>
            <person name="Goeker M."/>
        </authorList>
    </citation>
    <scope>NUCLEOTIDE SEQUENCE [LARGE SCALE GENOMIC DNA]</scope>
    <source>
        <strain evidence="12 14">DSM 3754</strain>
    </source>
</reference>
<dbReference type="EMBL" id="CP038631">
    <property type="protein sequence ID" value="QCC45351.1"/>
    <property type="molecule type" value="Genomic_DNA"/>
</dbReference>
<evidence type="ECO:0000256" key="3">
    <source>
        <dbReference type="ARBA" id="ARBA00022475"/>
    </source>
</evidence>
<proteinExistence type="inferred from homology"/>
<dbReference type="GO" id="GO:0015087">
    <property type="term" value="F:cobalt ion transmembrane transporter activity"/>
    <property type="evidence" value="ECO:0007669"/>
    <property type="project" value="UniProtKB-UniRule"/>
</dbReference>
<dbReference type="PANTHER" id="PTHR38662">
    <property type="entry name" value="COBALT TRANSPORT PROTEIN CBIN"/>
    <property type="match status" value="1"/>
</dbReference>
<comment type="caution">
    <text evidence="10">Lacks conserved residue(s) required for the propagation of feature annotation.</text>
</comment>